<keyword evidence="3" id="KW-0378">Hydrolase</keyword>
<evidence type="ECO:0000256" key="5">
    <source>
        <dbReference type="ARBA" id="ARBA00022837"/>
    </source>
</evidence>
<proteinExistence type="inferred from homology"/>
<sequence>MYFSQSVLFTILLWPGAMSQLLEQDCGYTNLTVHGQDARPVSNPWKAFILKYNVERTADVVCLGTLIHKQFVLSAARCIARNQVLAVRLGEYSTAKTFLVTRSFRDKNFAADYGIKAALLQIQPDVQFNAFIRPICIITDPAEVPDVKTFRAAGWKKTASGALSIVLKPVELTEVNLSVCNNMYRRNLTDDHICAEHQNEDTCVSLTGGPLMQKVDMNGSLRYVQLGIIRAGVSECRNPAVYTRLSGYIEYILGVVSNYTVSSAPQILV</sequence>
<dbReference type="GO" id="GO:0004252">
    <property type="term" value="F:serine-type endopeptidase activity"/>
    <property type="evidence" value="ECO:0007669"/>
    <property type="project" value="InterPro"/>
</dbReference>
<evidence type="ECO:0000259" key="10">
    <source>
        <dbReference type="PROSITE" id="PS50240"/>
    </source>
</evidence>
<dbReference type="Pfam" id="PF00089">
    <property type="entry name" value="Trypsin"/>
    <property type="match status" value="1"/>
</dbReference>
<evidence type="ECO:0000256" key="3">
    <source>
        <dbReference type="ARBA" id="ARBA00022801"/>
    </source>
</evidence>
<accession>A0A0Q5VYF8</accession>
<dbReference type="SMART" id="SM00020">
    <property type="entry name" value="Tryp_SPc"/>
    <property type="match status" value="1"/>
</dbReference>
<dbReference type="GO" id="GO:0046872">
    <property type="term" value="F:metal ion binding"/>
    <property type="evidence" value="ECO:0007669"/>
    <property type="project" value="UniProtKB-KW"/>
</dbReference>
<keyword evidence="6" id="KW-0865">Zymogen</keyword>
<keyword evidence="7" id="KW-1015">Disulfide bond</keyword>
<evidence type="ECO:0000256" key="9">
    <source>
        <dbReference type="SAM" id="SignalP"/>
    </source>
</evidence>
<dbReference type="GO" id="GO:0006508">
    <property type="term" value="P:proteolysis"/>
    <property type="evidence" value="ECO:0007669"/>
    <property type="project" value="UniProtKB-KW"/>
</dbReference>
<dbReference type="InterPro" id="IPR043504">
    <property type="entry name" value="Peptidase_S1_PA_chymotrypsin"/>
</dbReference>
<dbReference type="EMBL" id="CH954179">
    <property type="protein sequence ID" value="KQS62526.1"/>
    <property type="molecule type" value="Genomic_DNA"/>
</dbReference>
<keyword evidence="2" id="KW-0479">Metal-binding</keyword>
<dbReference type="KEGG" id="der:26526683"/>
<keyword evidence="9" id="KW-0732">Signal</keyword>
<name>A0A0Q5VYF8_DROER</name>
<dbReference type="PANTHER" id="PTHR24256">
    <property type="entry name" value="TRYPTASE-RELATED"/>
    <property type="match status" value="1"/>
</dbReference>
<dbReference type="PROSITE" id="PS50240">
    <property type="entry name" value="TRYPSIN_DOM"/>
    <property type="match status" value="1"/>
</dbReference>
<dbReference type="InterPro" id="IPR051487">
    <property type="entry name" value="Ser/Thr_Proteases_Immune/Dev"/>
</dbReference>
<organism evidence="11 12">
    <name type="scientific">Drosophila erecta</name>
    <name type="common">Fruit fly</name>
    <dbReference type="NCBI Taxonomy" id="7220"/>
    <lineage>
        <taxon>Eukaryota</taxon>
        <taxon>Metazoa</taxon>
        <taxon>Ecdysozoa</taxon>
        <taxon>Arthropoda</taxon>
        <taxon>Hexapoda</taxon>
        <taxon>Insecta</taxon>
        <taxon>Pterygota</taxon>
        <taxon>Neoptera</taxon>
        <taxon>Endopterygota</taxon>
        <taxon>Diptera</taxon>
        <taxon>Brachycera</taxon>
        <taxon>Muscomorpha</taxon>
        <taxon>Ephydroidea</taxon>
        <taxon>Drosophilidae</taxon>
        <taxon>Drosophila</taxon>
        <taxon>Sophophora</taxon>
    </lineage>
</organism>
<dbReference type="CDD" id="cd00190">
    <property type="entry name" value="Tryp_SPc"/>
    <property type="match status" value="1"/>
</dbReference>
<dbReference type="SUPFAM" id="SSF50494">
    <property type="entry name" value="Trypsin-like serine proteases"/>
    <property type="match status" value="1"/>
</dbReference>
<comment type="similarity">
    <text evidence="8">Belongs to the peptidase S1 family. CLIP subfamily.</text>
</comment>
<protein>
    <recommendedName>
        <fullName evidence="10">Peptidase S1 domain-containing protein</fullName>
    </recommendedName>
</protein>
<evidence type="ECO:0000256" key="8">
    <source>
        <dbReference type="ARBA" id="ARBA00024195"/>
    </source>
</evidence>
<dbReference type="Proteomes" id="UP000008711">
    <property type="component" value="Unassembled WGS sequence"/>
</dbReference>
<keyword evidence="1" id="KW-0645">Protease</keyword>
<keyword evidence="5" id="KW-0106">Calcium</keyword>
<evidence type="ECO:0000256" key="4">
    <source>
        <dbReference type="ARBA" id="ARBA00022825"/>
    </source>
</evidence>
<dbReference type="AlphaFoldDB" id="A0A0Q5VYF8"/>
<dbReference type="OrthoDB" id="547031at2759"/>
<keyword evidence="4" id="KW-0720">Serine protease</keyword>
<reference evidence="11 12" key="1">
    <citation type="journal article" date="2007" name="Nature">
        <title>Evolution of genes and genomes on the Drosophila phylogeny.</title>
        <authorList>
            <consortium name="Drosophila 12 Genomes Consortium"/>
            <person name="Clark A.G."/>
            <person name="Eisen M.B."/>
            <person name="Smith D.R."/>
            <person name="Bergman C.M."/>
            <person name="Oliver B."/>
            <person name="Markow T.A."/>
            <person name="Kaufman T.C."/>
            <person name="Kellis M."/>
            <person name="Gelbart W."/>
            <person name="Iyer V.N."/>
            <person name="Pollard D.A."/>
            <person name="Sackton T.B."/>
            <person name="Larracuente A.M."/>
            <person name="Singh N.D."/>
            <person name="Abad J.P."/>
            <person name="Abt D.N."/>
            <person name="Adryan B."/>
            <person name="Aguade M."/>
            <person name="Akashi H."/>
            <person name="Anderson W.W."/>
            <person name="Aquadro C.F."/>
            <person name="Ardell D.H."/>
            <person name="Arguello R."/>
            <person name="Artieri C.G."/>
            <person name="Barbash D.A."/>
            <person name="Barker D."/>
            <person name="Barsanti P."/>
            <person name="Batterham P."/>
            <person name="Batzoglou S."/>
            <person name="Begun D."/>
            <person name="Bhutkar A."/>
            <person name="Blanco E."/>
            <person name="Bosak S.A."/>
            <person name="Bradley R.K."/>
            <person name="Brand A.D."/>
            <person name="Brent M.R."/>
            <person name="Brooks A.N."/>
            <person name="Brown R.H."/>
            <person name="Butlin R.K."/>
            <person name="Caggese C."/>
            <person name="Calvi B.R."/>
            <person name="Bernardo de Carvalho A."/>
            <person name="Caspi A."/>
            <person name="Castrezana S."/>
            <person name="Celniker S.E."/>
            <person name="Chang J.L."/>
            <person name="Chapple C."/>
            <person name="Chatterji S."/>
            <person name="Chinwalla A."/>
            <person name="Civetta A."/>
            <person name="Clifton S.W."/>
            <person name="Comeron J.M."/>
            <person name="Costello J.C."/>
            <person name="Coyne J.A."/>
            <person name="Daub J."/>
            <person name="David R.G."/>
            <person name="Delcher A.L."/>
            <person name="Delehaunty K."/>
            <person name="Do C.B."/>
            <person name="Ebling H."/>
            <person name="Edwards K."/>
            <person name="Eickbush T."/>
            <person name="Evans J.D."/>
            <person name="Filipski A."/>
            <person name="Findeiss S."/>
            <person name="Freyhult E."/>
            <person name="Fulton L."/>
            <person name="Fulton R."/>
            <person name="Garcia A.C."/>
            <person name="Gardiner A."/>
            <person name="Garfield D.A."/>
            <person name="Garvin B.E."/>
            <person name="Gibson G."/>
            <person name="Gilbert D."/>
            <person name="Gnerre S."/>
            <person name="Godfrey J."/>
            <person name="Good R."/>
            <person name="Gotea V."/>
            <person name="Gravely B."/>
            <person name="Greenberg A.J."/>
            <person name="Griffiths-Jones S."/>
            <person name="Gross S."/>
            <person name="Guigo R."/>
            <person name="Gustafson E.A."/>
            <person name="Haerty W."/>
            <person name="Hahn M.W."/>
            <person name="Halligan D.L."/>
            <person name="Halpern A.L."/>
            <person name="Halter G.M."/>
            <person name="Han M.V."/>
            <person name="Heger A."/>
            <person name="Hillier L."/>
            <person name="Hinrichs A.S."/>
            <person name="Holmes I."/>
            <person name="Hoskins R.A."/>
            <person name="Hubisz M.J."/>
            <person name="Hultmark D."/>
            <person name="Huntley M.A."/>
            <person name="Jaffe D.B."/>
            <person name="Jagadeeshan S."/>
            <person name="Jeck W.R."/>
            <person name="Johnson J."/>
            <person name="Jones C.D."/>
            <person name="Jordan W.C."/>
            <person name="Karpen G.H."/>
            <person name="Kataoka E."/>
            <person name="Keightley P.D."/>
            <person name="Kheradpour P."/>
            <person name="Kirkness E.F."/>
            <person name="Koerich L.B."/>
            <person name="Kristiansen K."/>
            <person name="Kudrna D."/>
            <person name="Kulathinal R.J."/>
            <person name="Kumar S."/>
            <person name="Kwok R."/>
            <person name="Lander E."/>
            <person name="Langley C.H."/>
            <person name="Lapoint R."/>
            <person name="Lazzaro B.P."/>
            <person name="Lee S.J."/>
            <person name="Levesque L."/>
            <person name="Li R."/>
            <person name="Lin C.F."/>
            <person name="Lin M.F."/>
            <person name="Lindblad-Toh K."/>
            <person name="Llopart A."/>
            <person name="Long M."/>
            <person name="Low L."/>
            <person name="Lozovsky E."/>
            <person name="Lu J."/>
            <person name="Luo M."/>
            <person name="Machado C.A."/>
            <person name="Makalowski W."/>
            <person name="Marzo M."/>
            <person name="Matsuda M."/>
            <person name="Matzkin L."/>
            <person name="McAllister B."/>
            <person name="McBride C.S."/>
            <person name="McKernan B."/>
            <person name="McKernan K."/>
            <person name="Mendez-Lago M."/>
            <person name="Minx P."/>
            <person name="Mollenhauer M.U."/>
            <person name="Montooth K."/>
            <person name="Mount S.M."/>
            <person name="Mu X."/>
            <person name="Myers E."/>
            <person name="Negre B."/>
            <person name="Newfeld S."/>
            <person name="Nielsen R."/>
            <person name="Noor M.A."/>
            <person name="O'Grady P."/>
            <person name="Pachter L."/>
            <person name="Papaceit M."/>
            <person name="Parisi M.J."/>
            <person name="Parisi M."/>
            <person name="Parts L."/>
            <person name="Pedersen J.S."/>
            <person name="Pesole G."/>
            <person name="Phillippy A.M."/>
            <person name="Ponting C.P."/>
            <person name="Pop M."/>
            <person name="Porcelli D."/>
            <person name="Powell J.R."/>
            <person name="Prohaska S."/>
            <person name="Pruitt K."/>
            <person name="Puig M."/>
            <person name="Quesneville H."/>
            <person name="Ram K.R."/>
            <person name="Rand D."/>
            <person name="Rasmussen M.D."/>
            <person name="Reed L.K."/>
            <person name="Reenan R."/>
            <person name="Reily A."/>
            <person name="Remington K.A."/>
            <person name="Rieger T.T."/>
            <person name="Ritchie M.G."/>
            <person name="Robin C."/>
            <person name="Rogers Y.H."/>
            <person name="Rohde C."/>
            <person name="Rozas J."/>
            <person name="Rubenfield M.J."/>
            <person name="Ruiz A."/>
            <person name="Russo S."/>
            <person name="Salzberg S.L."/>
            <person name="Sanchez-Gracia A."/>
            <person name="Saranga D.J."/>
            <person name="Sato H."/>
            <person name="Schaeffer S.W."/>
            <person name="Schatz M.C."/>
            <person name="Schlenke T."/>
            <person name="Schwartz R."/>
            <person name="Segarra C."/>
            <person name="Singh R.S."/>
            <person name="Sirot L."/>
            <person name="Sirota M."/>
            <person name="Sisneros N.B."/>
            <person name="Smith C.D."/>
            <person name="Smith T.F."/>
            <person name="Spieth J."/>
            <person name="Stage D.E."/>
            <person name="Stark A."/>
            <person name="Stephan W."/>
            <person name="Strausberg R.L."/>
            <person name="Strempel S."/>
            <person name="Sturgill D."/>
            <person name="Sutton G."/>
            <person name="Sutton G.G."/>
            <person name="Tao W."/>
            <person name="Teichmann S."/>
            <person name="Tobari Y.N."/>
            <person name="Tomimura Y."/>
            <person name="Tsolas J.M."/>
            <person name="Valente V.L."/>
            <person name="Venter E."/>
            <person name="Venter J.C."/>
            <person name="Vicario S."/>
            <person name="Vieira F.G."/>
            <person name="Vilella A.J."/>
            <person name="Villasante A."/>
            <person name="Walenz B."/>
            <person name="Wang J."/>
            <person name="Wasserman M."/>
            <person name="Watts T."/>
            <person name="Wilson D."/>
            <person name="Wilson R.K."/>
            <person name="Wing R.A."/>
            <person name="Wolfner M.F."/>
            <person name="Wong A."/>
            <person name="Wong G.K."/>
            <person name="Wu C.I."/>
            <person name="Wu G."/>
            <person name="Yamamoto D."/>
            <person name="Yang H.P."/>
            <person name="Yang S.P."/>
            <person name="Yorke J.A."/>
            <person name="Yoshida K."/>
            <person name="Zdobnov E."/>
            <person name="Zhang P."/>
            <person name="Zhang Y."/>
            <person name="Zimin A.V."/>
            <person name="Baldwin J."/>
            <person name="Abdouelleil A."/>
            <person name="Abdulkadir J."/>
            <person name="Abebe A."/>
            <person name="Abera B."/>
            <person name="Abreu J."/>
            <person name="Acer S.C."/>
            <person name="Aftuck L."/>
            <person name="Alexander A."/>
            <person name="An P."/>
            <person name="Anderson E."/>
            <person name="Anderson S."/>
            <person name="Arachi H."/>
            <person name="Azer M."/>
            <person name="Bachantsang P."/>
            <person name="Barry A."/>
            <person name="Bayul T."/>
            <person name="Berlin A."/>
            <person name="Bessette D."/>
            <person name="Bloom T."/>
            <person name="Blye J."/>
            <person name="Boguslavskiy L."/>
            <person name="Bonnet C."/>
            <person name="Boukhgalter B."/>
            <person name="Bourzgui I."/>
            <person name="Brown A."/>
            <person name="Cahill P."/>
            <person name="Channer S."/>
            <person name="Cheshatsang Y."/>
            <person name="Chuda L."/>
            <person name="Citroen M."/>
            <person name="Collymore A."/>
            <person name="Cooke P."/>
            <person name="Costello M."/>
            <person name="D'Aco K."/>
            <person name="Daza R."/>
            <person name="De Haan G."/>
            <person name="DeGray S."/>
            <person name="DeMaso C."/>
            <person name="Dhargay N."/>
            <person name="Dooley K."/>
            <person name="Dooley E."/>
            <person name="Doricent M."/>
            <person name="Dorje P."/>
            <person name="Dorjee K."/>
            <person name="Dupes A."/>
            <person name="Elong R."/>
            <person name="Falk J."/>
            <person name="Farina A."/>
            <person name="Faro S."/>
            <person name="Ferguson D."/>
            <person name="Fisher S."/>
            <person name="Foley C.D."/>
            <person name="Franke A."/>
            <person name="Friedrich D."/>
            <person name="Gadbois L."/>
            <person name="Gearin G."/>
            <person name="Gearin C.R."/>
            <person name="Giannoukos G."/>
            <person name="Goode T."/>
            <person name="Graham J."/>
            <person name="Grandbois E."/>
            <person name="Grewal S."/>
            <person name="Gyaltsen K."/>
            <person name="Hafez N."/>
            <person name="Hagos B."/>
            <person name="Hall J."/>
            <person name="Henson C."/>
            <person name="Hollinger A."/>
            <person name="Honan T."/>
            <person name="Huard M.D."/>
            <person name="Hughes L."/>
            <person name="Hurhula B."/>
            <person name="Husby M.E."/>
            <person name="Kamat A."/>
            <person name="Kanga B."/>
            <person name="Kashin S."/>
            <person name="Khazanovich D."/>
            <person name="Kisner P."/>
            <person name="Lance K."/>
            <person name="Lara M."/>
            <person name="Lee W."/>
            <person name="Lennon N."/>
            <person name="Letendre F."/>
            <person name="LeVine R."/>
            <person name="Lipovsky A."/>
            <person name="Liu X."/>
            <person name="Liu J."/>
            <person name="Liu S."/>
            <person name="Lokyitsang T."/>
            <person name="Lokyitsang Y."/>
            <person name="Lubonja R."/>
            <person name="Lui A."/>
            <person name="MacDonald P."/>
            <person name="Magnisalis V."/>
            <person name="Maru K."/>
            <person name="Matthews C."/>
            <person name="McCusker W."/>
            <person name="McDonough S."/>
            <person name="Mehta T."/>
            <person name="Meldrim J."/>
            <person name="Meneus L."/>
            <person name="Mihai O."/>
            <person name="Mihalev A."/>
            <person name="Mihova T."/>
            <person name="Mittelman R."/>
            <person name="Mlenga V."/>
            <person name="Montmayeur A."/>
            <person name="Mulrain L."/>
            <person name="Navidi A."/>
            <person name="Naylor J."/>
            <person name="Negash T."/>
            <person name="Nguyen T."/>
            <person name="Nguyen N."/>
            <person name="Nicol R."/>
            <person name="Norbu C."/>
            <person name="Norbu N."/>
            <person name="Novod N."/>
            <person name="O'Neill B."/>
            <person name="Osman S."/>
            <person name="Markiewicz E."/>
            <person name="Oyono O.L."/>
            <person name="Patti C."/>
            <person name="Phunkhang P."/>
            <person name="Pierre F."/>
            <person name="Priest M."/>
            <person name="Raghuraman S."/>
            <person name="Rege F."/>
            <person name="Reyes R."/>
            <person name="Rise C."/>
            <person name="Rogov P."/>
            <person name="Ross K."/>
            <person name="Ryan E."/>
            <person name="Settipalli S."/>
            <person name="Shea T."/>
            <person name="Sherpa N."/>
            <person name="Shi L."/>
            <person name="Shih D."/>
            <person name="Sparrow T."/>
            <person name="Spaulding J."/>
            <person name="Stalker J."/>
            <person name="Stange-Thomann N."/>
            <person name="Stavropoulos S."/>
            <person name="Stone C."/>
            <person name="Strader C."/>
            <person name="Tesfaye S."/>
            <person name="Thomson T."/>
            <person name="Thoulutsang Y."/>
            <person name="Thoulutsang D."/>
            <person name="Topham K."/>
            <person name="Topping I."/>
            <person name="Tsamla T."/>
            <person name="Vassiliev H."/>
            <person name="Vo A."/>
            <person name="Wangchuk T."/>
            <person name="Wangdi T."/>
            <person name="Weiand M."/>
            <person name="Wilkinson J."/>
            <person name="Wilson A."/>
            <person name="Yadav S."/>
            <person name="Young G."/>
            <person name="Yu Q."/>
            <person name="Zembek L."/>
            <person name="Zhong D."/>
            <person name="Zimmer A."/>
            <person name="Zwirko Z."/>
            <person name="Jaffe D.B."/>
            <person name="Alvarez P."/>
            <person name="Brockman W."/>
            <person name="Butler J."/>
            <person name="Chin C."/>
            <person name="Gnerre S."/>
            <person name="Grabherr M."/>
            <person name="Kleber M."/>
            <person name="Mauceli E."/>
            <person name="MacCallum I."/>
        </authorList>
    </citation>
    <scope>NUCLEOTIDE SEQUENCE [LARGE SCALE GENOMIC DNA]</scope>
    <source>
        <strain evidence="11 12">TSC#14021-0224.01</strain>
    </source>
</reference>
<reference evidence="11 12" key="2">
    <citation type="journal article" date="2008" name="Bioinformatics">
        <title>Assembly reconciliation.</title>
        <authorList>
            <person name="Zimin A.V."/>
            <person name="Smith D.R."/>
            <person name="Sutton G."/>
            <person name="Yorke J.A."/>
        </authorList>
    </citation>
    <scope>NUCLEOTIDE SEQUENCE [LARGE SCALE GENOMIC DNA]</scope>
    <source>
        <strain evidence="11 12">TSC#14021-0224.01</strain>
    </source>
</reference>
<dbReference type="InterPro" id="IPR001254">
    <property type="entry name" value="Trypsin_dom"/>
</dbReference>
<evidence type="ECO:0000313" key="12">
    <source>
        <dbReference type="Proteomes" id="UP000008711"/>
    </source>
</evidence>
<dbReference type="FunFam" id="2.40.10.10:FF:000078">
    <property type="entry name" value="Serine protease H137"/>
    <property type="match status" value="1"/>
</dbReference>
<feature type="chain" id="PRO_5006266304" description="Peptidase S1 domain-containing protein" evidence="9">
    <location>
        <begin position="20"/>
        <end position="269"/>
    </location>
</feature>
<feature type="domain" description="Peptidase S1" evidence="10">
    <location>
        <begin position="32"/>
        <end position="257"/>
    </location>
</feature>
<dbReference type="InterPro" id="IPR009003">
    <property type="entry name" value="Peptidase_S1_PA"/>
</dbReference>
<feature type="signal peptide" evidence="9">
    <location>
        <begin position="1"/>
        <end position="19"/>
    </location>
</feature>
<dbReference type="Gene3D" id="2.40.10.10">
    <property type="entry name" value="Trypsin-like serine proteases"/>
    <property type="match status" value="2"/>
</dbReference>
<gene>
    <name evidence="11" type="primary">Dere\GG26859</name>
    <name evidence="11" type="synonym">GG26859</name>
    <name evidence="11" type="ORF">Dere_GG26859</name>
</gene>
<evidence type="ECO:0000313" key="11">
    <source>
        <dbReference type="EMBL" id="KQS62526.1"/>
    </source>
</evidence>
<evidence type="ECO:0000256" key="1">
    <source>
        <dbReference type="ARBA" id="ARBA00022670"/>
    </source>
</evidence>
<keyword evidence="12" id="KW-1185">Reference proteome</keyword>
<evidence type="ECO:0000256" key="7">
    <source>
        <dbReference type="ARBA" id="ARBA00023157"/>
    </source>
</evidence>
<evidence type="ECO:0000256" key="6">
    <source>
        <dbReference type="ARBA" id="ARBA00023145"/>
    </source>
</evidence>
<evidence type="ECO:0000256" key="2">
    <source>
        <dbReference type="ARBA" id="ARBA00022723"/>
    </source>
</evidence>